<dbReference type="InterPro" id="IPR001842">
    <property type="entry name" value="Peptidase_M36"/>
</dbReference>
<dbReference type="Proteomes" id="UP001648503">
    <property type="component" value="Unassembled WGS sequence"/>
</dbReference>
<comment type="subcellular location">
    <subcellularLocation>
        <location evidence="2 12">Secreted</location>
    </subcellularLocation>
</comment>
<dbReference type="PANTHER" id="PTHR33478">
    <property type="entry name" value="EXTRACELLULAR METALLOPROTEINASE MEP"/>
    <property type="match status" value="1"/>
</dbReference>
<keyword evidence="9 12" id="KW-0862">Zinc</keyword>
<feature type="domain" description="FTP" evidence="14">
    <location>
        <begin position="84"/>
        <end position="129"/>
    </location>
</feature>
<dbReference type="InterPro" id="IPR050371">
    <property type="entry name" value="Fungal_virulence_M36"/>
</dbReference>
<evidence type="ECO:0000313" key="16">
    <source>
        <dbReference type="Proteomes" id="UP001648503"/>
    </source>
</evidence>
<evidence type="ECO:0000256" key="6">
    <source>
        <dbReference type="ARBA" id="ARBA00022723"/>
    </source>
</evidence>
<organism evidence="15 16">
    <name type="scientific">Batrachochytrium salamandrivorans</name>
    <dbReference type="NCBI Taxonomy" id="1357716"/>
    <lineage>
        <taxon>Eukaryota</taxon>
        <taxon>Fungi</taxon>
        <taxon>Fungi incertae sedis</taxon>
        <taxon>Chytridiomycota</taxon>
        <taxon>Chytridiomycota incertae sedis</taxon>
        <taxon>Chytridiomycetes</taxon>
        <taxon>Rhizophydiales</taxon>
        <taxon>Rhizophydiales incertae sedis</taxon>
        <taxon>Batrachochytrium</taxon>
    </lineage>
</organism>
<evidence type="ECO:0000256" key="3">
    <source>
        <dbReference type="ARBA" id="ARBA00006006"/>
    </source>
</evidence>
<comment type="similarity">
    <text evidence="3 12">Belongs to the peptidase M36 family.</text>
</comment>
<evidence type="ECO:0000256" key="12">
    <source>
        <dbReference type="RuleBase" id="RU364017"/>
    </source>
</evidence>
<dbReference type="Pfam" id="PF02128">
    <property type="entry name" value="Peptidase_M36"/>
    <property type="match status" value="1"/>
</dbReference>
<evidence type="ECO:0000256" key="4">
    <source>
        <dbReference type="ARBA" id="ARBA00022525"/>
    </source>
</evidence>
<keyword evidence="8 12" id="KW-0378">Hydrolase</keyword>
<dbReference type="Pfam" id="PF07504">
    <property type="entry name" value="FTP"/>
    <property type="match status" value="1"/>
</dbReference>
<dbReference type="Gene3D" id="1.10.390.10">
    <property type="entry name" value="Neutral Protease Domain 2"/>
    <property type="match status" value="1"/>
</dbReference>
<evidence type="ECO:0000256" key="11">
    <source>
        <dbReference type="ARBA" id="ARBA00023145"/>
    </source>
</evidence>
<evidence type="ECO:0000256" key="9">
    <source>
        <dbReference type="ARBA" id="ARBA00022833"/>
    </source>
</evidence>
<dbReference type="Gene3D" id="3.10.170.10">
    <property type="match status" value="1"/>
</dbReference>
<evidence type="ECO:0000256" key="7">
    <source>
        <dbReference type="ARBA" id="ARBA00022729"/>
    </source>
</evidence>
<keyword evidence="5 12" id="KW-0645">Protease</keyword>
<feature type="compositionally biased region" description="Basic residues" evidence="13">
    <location>
        <begin position="698"/>
        <end position="711"/>
    </location>
</feature>
<dbReference type="CDD" id="cd09596">
    <property type="entry name" value="M36"/>
    <property type="match status" value="1"/>
</dbReference>
<feature type="region of interest" description="Disordered" evidence="13">
    <location>
        <begin position="681"/>
        <end position="718"/>
    </location>
</feature>
<evidence type="ECO:0000256" key="13">
    <source>
        <dbReference type="SAM" id="MobiDB-lite"/>
    </source>
</evidence>
<sequence length="718" mass="77667">MAPAIAAVFAISSSLSAVLAAPLQHTISNFGPNAPSTHLHSLLSHSPLSIASDVSFAAAVTPEETALQYLAKAAHVPRSSLRIRSSVDSKGRMRHIHIQQHLGGLDITNAVGNVNLDASGNVISAGHNFVPIETFSAAVTAFNMQSATTLSSKHPLQEQIPLLVMESGSSDFNIKEEVVSNAIPYDINNVKLNPVDAVIAAGEYLGIDAKSARLTQSLMADSENDSHMSFLVTGVPNAIKDIPAKLMFIQGDGGHTLTPVWDVAMDLDSNWFHIQVDAHTGQVMGLIDWVNGASYNVYTLGNNDPDAGSRTMVADTAHSDASPYGWHSQGTVRDAYNVTIGNNVFAQDNPDGGNSWRKNYRPSAGKDMLFDFPINQKKQPSTYLDAAITNLFYYNNIMHDLFYLYGFDEVAGNFQLDNFGKGGRGNDAVIANAQDGSGYNNANFATPPDGSQPRMRMYVWSLTKPYHDGDLEGGIIIHEYAHGISIRLTGGPSNSDCLGWGESGGMGEGWGDFFATIVRMTPNTTRDEDFSMGSYASGRVGIRKFVYSTSLKTNPSTYGFLRKPAYWEVHAKGEVWAEILFEFYWALVEKHGFDGDWFNNQGSNEPGLHLKGLSGNKLALQLVVDGLKLQPCYPTFVSARDAILLADQVGTKGENQCVIWTAFAKRGLGLSALSGGTEAFDVPDECKDTSEPDPSPPKKPKGPKKPKHPKKKGSESPI</sequence>
<gene>
    <name evidence="15" type="ORF">BASA50_000716</name>
</gene>
<dbReference type="EMBL" id="JAFCIX010000575">
    <property type="protein sequence ID" value="KAH6586252.1"/>
    <property type="molecule type" value="Genomic_DNA"/>
</dbReference>
<keyword evidence="7 12" id="KW-0732">Signal</keyword>
<dbReference type="InterPro" id="IPR027268">
    <property type="entry name" value="Peptidase_M4/M1_CTD_sf"/>
</dbReference>
<keyword evidence="6 12" id="KW-0479">Metal-binding</keyword>
<dbReference type="EC" id="3.4.24.-" evidence="12"/>
<keyword evidence="10 12" id="KW-0482">Metalloprotease</keyword>
<feature type="chain" id="PRO_5045007429" description="Extracellular metalloproteinase" evidence="12">
    <location>
        <begin position="21"/>
        <end position="718"/>
    </location>
</feature>
<feature type="signal peptide" evidence="12">
    <location>
        <begin position="1"/>
        <end position="20"/>
    </location>
</feature>
<comment type="caution">
    <text evidence="15">The sequence shown here is derived from an EMBL/GenBank/DDBJ whole genome shotgun (WGS) entry which is preliminary data.</text>
</comment>
<keyword evidence="4 12" id="KW-0964">Secreted</keyword>
<name>A0ABQ8ETD4_9FUNG</name>
<keyword evidence="16" id="KW-1185">Reference proteome</keyword>
<comment type="cofactor">
    <cofactor evidence="1 12">
        <name>Zn(2+)</name>
        <dbReference type="ChEBI" id="CHEBI:29105"/>
    </cofactor>
</comment>
<evidence type="ECO:0000256" key="1">
    <source>
        <dbReference type="ARBA" id="ARBA00001947"/>
    </source>
</evidence>
<dbReference type="PRINTS" id="PR00999">
    <property type="entry name" value="FUNGALYSIN"/>
</dbReference>
<evidence type="ECO:0000256" key="10">
    <source>
        <dbReference type="ARBA" id="ARBA00023049"/>
    </source>
</evidence>
<protein>
    <recommendedName>
        <fullName evidence="12">Extracellular metalloproteinase</fullName>
        <ecNumber evidence="12">3.4.24.-</ecNumber>
    </recommendedName>
    <alternativeName>
        <fullName evidence="12">Fungalysin</fullName>
    </alternativeName>
</protein>
<evidence type="ECO:0000256" key="8">
    <source>
        <dbReference type="ARBA" id="ARBA00022801"/>
    </source>
</evidence>
<keyword evidence="11 12" id="KW-0865">Zymogen</keyword>
<proteinExistence type="inferred from homology"/>
<evidence type="ECO:0000256" key="5">
    <source>
        <dbReference type="ARBA" id="ARBA00022670"/>
    </source>
</evidence>
<evidence type="ECO:0000259" key="14">
    <source>
        <dbReference type="Pfam" id="PF07504"/>
    </source>
</evidence>
<evidence type="ECO:0000256" key="2">
    <source>
        <dbReference type="ARBA" id="ARBA00004613"/>
    </source>
</evidence>
<reference evidence="15 16" key="1">
    <citation type="submission" date="2021-02" db="EMBL/GenBank/DDBJ databases">
        <title>Variation within the Batrachochytrium salamandrivorans European outbreak.</title>
        <authorList>
            <person name="Kelly M."/>
            <person name="Pasmans F."/>
            <person name="Shea T.P."/>
            <person name="Munoz J.F."/>
            <person name="Carranza S."/>
            <person name="Cuomo C.A."/>
            <person name="Martel A."/>
        </authorList>
    </citation>
    <scope>NUCLEOTIDE SEQUENCE [LARGE SCALE GENOMIC DNA]</scope>
    <source>
        <strain evidence="15 16">AMFP18/2</strain>
    </source>
</reference>
<dbReference type="InterPro" id="IPR011096">
    <property type="entry name" value="FTP_domain"/>
</dbReference>
<dbReference type="PANTHER" id="PTHR33478:SF1">
    <property type="entry name" value="EXTRACELLULAR METALLOPROTEINASE MEP"/>
    <property type="match status" value="1"/>
</dbReference>
<accession>A0ABQ8ETD4</accession>
<dbReference type="SUPFAM" id="SSF55486">
    <property type="entry name" value="Metalloproteases ('zincins'), catalytic domain"/>
    <property type="match status" value="1"/>
</dbReference>
<evidence type="ECO:0000313" key="15">
    <source>
        <dbReference type="EMBL" id="KAH6586252.1"/>
    </source>
</evidence>